<protein>
    <submittedName>
        <fullName evidence="1">DUF4249 family protein</fullName>
    </submittedName>
</protein>
<gene>
    <name evidence="2" type="ORF">DWB62_007300</name>
    <name evidence="1" type="ORF">GNY23_07300</name>
</gene>
<dbReference type="Proteomes" id="UP000285951">
    <property type="component" value="Unassembled WGS sequence"/>
</dbReference>
<reference evidence="1 4" key="2">
    <citation type="submission" date="2019-12" db="EMBL/GenBank/DDBJ databases">
        <title>Draft genome sequence of Labilibaculum sp. strain 44 isolated from deep waters of Black Sea.</title>
        <authorList>
            <person name="Yadav S."/>
            <person name="Villanueva L."/>
        </authorList>
    </citation>
    <scope>NUCLEOTIDE SEQUENCE [LARGE SCALE GENOMIC DNA]</scope>
    <source>
        <strain evidence="1 4">44</strain>
    </source>
</reference>
<organism evidence="1 4">
    <name type="scientific">Labilibaculum euxinus</name>
    <dbReference type="NCBI Taxonomy" id="2686357"/>
    <lineage>
        <taxon>Bacteria</taxon>
        <taxon>Pseudomonadati</taxon>
        <taxon>Bacteroidota</taxon>
        <taxon>Bacteroidia</taxon>
        <taxon>Marinilabiliales</taxon>
        <taxon>Marinifilaceae</taxon>
        <taxon>Labilibaculum</taxon>
    </lineage>
</organism>
<reference evidence="2 3" key="1">
    <citation type="submission" date="2019-11" db="EMBL/GenBank/DDBJ databases">
        <title>Draft genome sequence of Labilibaculum sp. strain SYP isolated from Black Sea.</title>
        <authorList>
            <person name="Yadav S."/>
            <person name="Villanueva L."/>
        </authorList>
    </citation>
    <scope>NUCLEOTIDE SEQUENCE [LARGE SCALE GENOMIC DNA]</scope>
    <source>
        <strain evidence="2 3">44</strain>
    </source>
</reference>
<proteinExistence type="predicted"/>
<keyword evidence="3" id="KW-1185">Reference proteome</keyword>
<dbReference type="OrthoDB" id="1115935at2"/>
<evidence type="ECO:0000313" key="4">
    <source>
        <dbReference type="Proteomes" id="UP000462449"/>
    </source>
</evidence>
<dbReference type="EMBL" id="WOTW01000013">
    <property type="protein sequence ID" value="MUP37619.1"/>
    <property type="molecule type" value="Genomic_DNA"/>
</dbReference>
<dbReference type="Proteomes" id="UP000462449">
    <property type="component" value="Unassembled WGS sequence"/>
</dbReference>
<dbReference type="Pfam" id="PF14054">
    <property type="entry name" value="DUF4249"/>
    <property type="match status" value="1"/>
</dbReference>
<sequence length="379" mass="43410">MSPIKSPFCWALALILLNASCTEKFYPEIDADVSILVVDGKITNDSGPYEVRLFRTVDLISVDTLKPEANAEIILKDDLGNSELFQEIRPGVYQTVYSIIKGEVGQTYWIEIETATGEKYESTPEKMPPPFEIESIYGKEEEVIINASEKQNAVKIYFDAKANSTDANYIRWKYRESYEWRSPETLNSEKFTENPSKVCYPVTTFPLVNIFDASNLSSKFISQQSTSTIYTDEVKLLYNYLIDITLLSTTQTNYEFWKKTKSVNFSEGALYDITPANIEGNISGCDERCKAIGYFEVSSVNRTQNFFSKNDFTLEFANYPEECQPFEMRMEDSAPDPAKFHILSSYTEGRATIYVVRRNECYECNVVHPSNKPSFWPKL</sequence>
<dbReference type="InterPro" id="IPR025345">
    <property type="entry name" value="DUF4249"/>
</dbReference>
<evidence type="ECO:0000313" key="3">
    <source>
        <dbReference type="Proteomes" id="UP000285951"/>
    </source>
</evidence>
<comment type="caution">
    <text evidence="1">The sequence shown here is derived from an EMBL/GenBank/DDBJ whole genome shotgun (WGS) entry which is preliminary data.</text>
</comment>
<dbReference type="RefSeq" id="WP_156195361.1">
    <property type="nucleotide sequence ID" value="NZ_QTZN02000013.1"/>
</dbReference>
<evidence type="ECO:0000313" key="1">
    <source>
        <dbReference type="EMBL" id="MUP37619.1"/>
    </source>
</evidence>
<dbReference type="AlphaFoldDB" id="A0A7M4D4P0"/>
<dbReference type="EMBL" id="QTZN02000013">
    <property type="protein sequence ID" value="MVB06824.1"/>
    <property type="molecule type" value="Genomic_DNA"/>
</dbReference>
<accession>A0A7M4D4P0</accession>
<evidence type="ECO:0000313" key="2">
    <source>
        <dbReference type="EMBL" id="MVB06824.1"/>
    </source>
</evidence>
<name>A0A7M4D4P0_9BACT</name>